<dbReference type="InterPro" id="IPR038765">
    <property type="entry name" value="Papain-like_cys_pep_sf"/>
</dbReference>
<evidence type="ECO:0000313" key="8">
    <source>
        <dbReference type="EMBL" id="SPW27717.1"/>
    </source>
</evidence>
<dbReference type="PANTHER" id="PTHR47359">
    <property type="entry name" value="PEPTIDOGLYCAN DL-ENDOPEPTIDASE CWLO"/>
    <property type="match status" value="1"/>
</dbReference>
<feature type="coiled-coil region" evidence="5">
    <location>
        <begin position="145"/>
        <end position="190"/>
    </location>
</feature>
<dbReference type="SUPFAM" id="SSF54001">
    <property type="entry name" value="Cysteine proteinases"/>
    <property type="match status" value="1"/>
</dbReference>
<keyword evidence="6" id="KW-0732">Signal</keyword>
<evidence type="ECO:0000256" key="6">
    <source>
        <dbReference type="SAM" id="SignalP"/>
    </source>
</evidence>
<organism evidence="8 9">
    <name type="scientific">Corynebacterium matruchotii</name>
    <dbReference type="NCBI Taxonomy" id="43768"/>
    <lineage>
        <taxon>Bacteria</taxon>
        <taxon>Bacillati</taxon>
        <taxon>Actinomycetota</taxon>
        <taxon>Actinomycetes</taxon>
        <taxon>Mycobacteriales</taxon>
        <taxon>Corynebacteriaceae</taxon>
        <taxon>Corynebacterium</taxon>
    </lineage>
</organism>
<evidence type="ECO:0000256" key="1">
    <source>
        <dbReference type="ARBA" id="ARBA00007074"/>
    </source>
</evidence>
<comment type="caution">
    <text evidence="8">The sequence shown here is derived from an EMBL/GenBank/DDBJ whole genome shotgun (WGS) entry which is preliminary data.</text>
</comment>
<evidence type="ECO:0000259" key="7">
    <source>
        <dbReference type="PROSITE" id="PS51935"/>
    </source>
</evidence>
<sequence>MRAFLAALGTIITLSVLPIAAQAEDVDQLIRTMDELSHQTNDKNEAVKHKEDEVKAAEDEVNRLTGVAQDTEAVARTAEESEKAFQAEVNRIAGAKYRGVAIDPMSKIFGAHNPQIAIDQTAYMATITAQTEEAVAKLVDATKVAKDARDAAAKAVEDAKQHKANLEGERDNLTREQEELKGKMKELMDKVNGLSPADRAKWVAKNGPIDYSIAGLVGANPIGMKALEIGMTKIGAPYGWGAAGPDVFDCSGLVLWSYAQQGITVPRTSQAQMAGGTPVSREELQPGDVVGFYPGATHVGIYAGDNKILHASDYGIPVQVVNMDSMPYYGARRY</sequence>
<dbReference type="GO" id="GO:0006508">
    <property type="term" value="P:proteolysis"/>
    <property type="evidence" value="ECO:0007669"/>
    <property type="project" value="UniProtKB-KW"/>
</dbReference>
<feature type="chain" id="PRO_5043215334" evidence="6">
    <location>
        <begin position="24"/>
        <end position="334"/>
    </location>
</feature>
<feature type="signal peptide" evidence="6">
    <location>
        <begin position="1"/>
        <end position="23"/>
    </location>
</feature>
<keyword evidence="5" id="KW-0175">Coiled coil</keyword>
<dbReference type="EC" id="3.4.-.-" evidence="8"/>
<keyword evidence="2" id="KW-0645">Protease</keyword>
<dbReference type="Proteomes" id="UP000249886">
    <property type="component" value="Unassembled WGS sequence"/>
</dbReference>
<feature type="domain" description="NlpC/P60" evidence="7">
    <location>
        <begin position="220"/>
        <end position="334"/>
    </location>
</feature>
<evidence type="ECO:0000256" key="2">
    <source>
        <dbReference type="ARBA" id="ARBA00022670"/>
    </source>
</evidence>
<evidence type="ECO:0000313" key="9">
    <source>
        <dbReference type="Proteomes" id="UP000249886"/>
    </source>
</evidence>
<dbReference type="InterPro" id="IPR051794">
    <property type="entry name" value="PG_Endopeptidase_C40"/>
</dbReference>
<dbReference type="InterPro" id="IPR000064">
    <property type="entry name" value="NLP_P60_dom"/>
</dbReference>
<protein>
    <submittedName>
        <fullName evidence="8">Cell-wall peptidase NlpC/P60 protein</fullName>
        <ecNumber evidence="8">3.4.-.-</ecNumber>
    </submittedName>
</protein>
<keyword evidence="4" id="KW-0788">Thiol protease</keyword>
<name>A0A6H9XR38_9CORY</name>
<gene>
    <name evidence="8" type="ORF">NCTC10254_00993</name>
</gene>
<evidence type="ECO:0000256" key="5">
    <source>
        <dbReference type="SAM" id="Coils"/>
    </source>
</evidence>
<comment type="similarity">
    <text evidence="1">Belongs to the peptidase C40 family.</text>
</comment>
<dbReference type="EMBL" id="UARK01000002">
    <property type="protein sequence ID" value="SPW27717.1"/>
    <property type="molecule type" value="Genomic_DNA"/>
</dbReference>
<reference evidence="8 9" key="1">
    <citation type="submission" date="2018-06" db="EMBL/GenBank/DDBJ databases">
        <authorList>
            <consortium name="Pathogen Informatics"/>
            <person name="Doyle S."/>
        </authorList>
    </citation>
    <scope>NUCLEOTIDE SEQUENCE [LARGE SCALE GENOMIC DNA]</scope>
    <source>
        <strain evidence="8 9">NCTC10254</strain>
    </source>
</reference>
<dbReference type="Gene3D" id="3.90.1720.10">
    <property type="entry name" value="endopeptidase domain like (from Nostoc punctiforme)"/>
    <property type="match status" value="1"/>
</dbReference>
<proteinExistence type="inferred from homology"/>
<dbReference type="AlphaFoldDB" id="A0A6H9XR38"/>
<keyword evidence="3 8" id="KW-0378">Hydrolase</keyword>
<dbReference type="PANTHER" id="PTHR47359:SF3">
    <property type="entry name" value="NLP_P60 DOMAIN-CONTAINING PROTEIN-RELATED"/>
    <property type="match status" value="1"/>
</dbReference>
<dbReference type="RefSeq" id="WP_005526304.1">
    <property type="nucleotide sequence ID" value="NZ_CP050134.2"/>
</dbReference>
<dbReference type="PROSITE" id="PS51935">
    <property type="entry name" value="NLPC_P60"/>
    <property type="match status" value="1"/>
</dbReference>
<dbReference type="Pfam" id="PF00877">
    <property type="entry name" value="NLPC_P60"/>
    <property type="match status" value="1"/>
</dbReference>
<dbReference type="GO" id="GO:0008234">
    <property type="term" value="F:cysteine-type peptidase activity"/>
    <property type="evidence" value="ECO:0007669"/>
    <property type="project" value="UniProtKB-KW"/>
</dbReference>
<accession>A0A6H9XR38</accession>
<dbReference type="GeneID" id="84574296"/>
<evidence type="ECO:0000256" key="4">
    <source>
        <dbReference type="ARBA" id="ARBA00022807"/>
    </source>
</evidence>
<evidence type="ECO:0000256" key="3">
    <source>
        <dbReference type="ARBA" id="ARBA00022801"/>
    </source>
</evidence>
<feature type="coiled-coil region" evidence="5">
    <location>
        <begin position="19"/>
        <end position="74"/>
    </location>
</feature>